<evidence type="ECO:0000256" key="6">
    <source>
        <dbReference type="RuleBase" id="RU000461"/>
    </source>
</evidence>
<dbReference type="GO" id="GO:0016705">
    <property type="term" value="F:oxidoreductase activity, acting on paired donors, with incorporation or reduction of molecular oxygen"/>
    <property type="evidence" value="ECO:0007669"/>
    <property type="project" value="InterPro"/>
</dbReference>
<keyword evidence="4 5" id="KW-0408">Iron</keyword>
<dbReference type="GO" id="GO:0005506">
    <property type="term" value="F:iron ion binding"/>
    <property type="evidence" value="ECO:0007669"/>
    <property type="project" value="InterPro"/>
</dbReference>
<evidence type="ECO:0000256" key="3">
    <source>
        <dbReference type="ARBA" id="ARBA00022723"/>
    </source>
</evidence>
<evidence type="ECO:0000313" key="8">
    <source>
        <dbReference type="EMBL" id="OAF99064.1"/>
    </source>
</evidence>
<dbReference type="GO" id="GO:0004497">
    <property type="term" value="F:monooxygenase activity"/>
    <property type="evidence" value="ECO:0007669"/>
    <property type="project" value="UniProtKB-KW"/>
</dbReference>
<dbReference type="PRINTS" id="PR00463">
    <property type="entry name" value="EP450I"/>
</dbReference>
<keyword evidence="7" id="KW-0472">Membrane</keyword>
<dbReference type="PROSITE" id="PS00086">
    <property type="entry name" value="CYTOCHROME_P450"/>
    <property type="match status" value="1"/>
</dbReference>
<dbReference type="Pfam" id="PF00067">
    <property type="entry name" value="p450"/>
    <property type="match status" value="1"/>
</dbReference>
<dbReference type="GO" id="GO:0020037">
    <property type="term" value="F:heme binding"/>
    <property type="evidence" value="ECO:0007669"/>
    <property type="project" value="InterPro"/>
</dbReference>
<dbReference type="InterPro" id="IPR001128">
    <property type="entry name" value="Cyt_P450"/>
</dbReference>
<sequence>MDLFKIFASAAVFYFLYVSLRLYRNYMRAKTTGFKLRIFPFEIGTPLFTVIAGPFLSLALRVFPQSFARTYDLGVYGVEYRDRVAKRERETPAYLVVTPANALELFVEDGEIANAILARRREFEQDNVSRKIMNNFGDSLAGSVGEGWSRQRRLIAPMLNERIMETVWSESQQQTHEMMSHFTNLENGTTNGTVTGLRTIAFNILSTIGYGMPAKWTADVKQARKGEKMDFMETLLHVVDGLILLVVFPPWLLRQFWMPKSLRQIGEAYYQFYEHSSDMLQKERRSLRSSGTPRNTFLSSLASVNDHEEDAYEKEGRVNKPAFTEEQITGNLYTFTLAGYDTTANTMAYAIAMLAAYPQWQDWIIEEIDQIHKEVSNPNSYQNVLPRLERCLAVMFETLRMFTPVAHIVRECPVEKVVTSRGKSYRIPANTRCTLSLDGVGAHRDVWGDDVFEFRPSRWGAKATKLTGANSIAQVPKLEAAGAKEHFLPWSSGPRACPGMKMAQTEFLSVIYTIFSEFRAEPALEAEESLEQGLSRIAAIVADSQPKLTLQMNRPNDLKLKWVKR</sequence>
<evidence type="ECO:0000256" key="7">
    <source>
        <dbReference type="SAM" id="Phobius"/>
    </source>
</evidence>
<keyword evidence="7" id="KW-0812">Transmembrane</keyword>
<organism evidence="8 9">
    <name type="scientific">Paraphaeosphaeria sporulosa</name>
    <dbReference type="NCBI Taxonomy" id="1460663"/>
    <lineage>
        <taxon>Eukaryota</taxon>
        <taxon>Fungi</taxon>
        <taxon>Dikarya</taxon>
        <taxon>Ascomycota</taxon>
        <taxon>Pezizomycotina</taxon>
        <taxon>Dothideomycetes</taxon>
        <taxon>Pleosporomycetidae</taxon>
        <taxon>Pleosporales</taxon>
        <taxon>Massarineae</taxon>
        <taxon>Didymosphaeriaceae</taxon>
        <taxon>Paraphaeosphaeria</taxon>
    </lineage>
</organism>
<keyword evidence="9" id="KW-1185">Reference proteome</keyword>
<proteinExistence type="inferred from homology"/>
<keyword evidence="3 5" id="KW-0479">Metal-binding</keyword>
<dbReference type="InterPro" id="IPR036396">
    <property type="entry name" value="Cyt_P450_sf"/>
</dbReference>
<dbReference type="RefSeq" id="XP_018029430.1">
    <property type="nucleotide sequence ID" value="XM_018175917.1"/>
</dbReference>
<accession>A0A177BUT2</accession>
<dbReference type="InParanoid" id="A0A177BUT2"/>
<dbReference type="Proteomes" id="UP000077069">
    <property type="component" value="Unassembled WGS sequence"/>
</dbReference>
<dbReference type="AlphaFoldDB" id="A0A177BUT2"/>
<dbReference type="PRINTS" id="PR00385">
    <property type="entry name" value="P450"/>
</dbReference>
<evidence type="ECO:0000256" key="2">
    <source>
        <dbReference type="ARBA" id="ARBA00010617"/>
    </source>
</evidence>
<keyword evidence="5 6" id="KW-0349">Heme</keyword>
<name>A0A177BUT2_9PLEO</name>
<keyword evidence="6" id="KW-0560">Oxidoreductase</keyword>
<evidence type="ECO:0000256" key="1">
    <source>
        <dbReference type="ARBA" id="ARBA00001971"/>
    </source>
</evidence>
<evidence type="ECO:0000256" key="4">
    <source>
        <dbReference type="ARBA" id="ARBA00023004"/>
    </source>
</evidence>
<dbReference type="GeneID" id="28759403"/>
<evidence type="ECO:0000256" key="5">
    <source>
        <dbReference type="PIRSR" id="PIRSR602401-1"/>
    </source>
</evidence>
<comment type="cofactor">
    <cofactor evidence="1 5">
        <name>heme</name>
        <dbReference type="ChEBI" id="CHEBI:30413"/>
    </cofactor>
</comment>
<dbReference type="InterPro" id="IPR017972">
    <property type="entry name" value="Cyt_P450_CS"/>
</dbReference>
<dbReference type="SUPFAM" id="SSF48264">
    <property type="entry name" value="Cytochrome P450"/>
    <property type="match status" value="1"/>
</dbReference>
<dbReference type="STRING" id="1460663.A0A177BUT2"/>
<dbReference type="InterPro" id="IPR002401">
    <property type="entry name" value="Cyt_P450_E_grp-I"/>
</dbReference>
<feature type="transmembrane region" description="Helical" evidence="7">
    <location>
        <begin position="43"/>
        <end position="63"/>
    </location>
</feature>
<evidence type="ECO:0000313" key="9">
    <source>
        <dbReference type="Proteomes" id="UP000077069"/>
    </source>
</evidence>
<dbReference type="OrthoDB" id="1470350at2759"/>
<keyword evidence="6" id="KW-0503">Monooxygenase</keyword>
<dbReference type="EMBL" id="KV441563">
    <property type="protein sequence ID" value="OAF99064.1"/>
    <property type="molecule type" value="Genomic_DNA"/>
</dbReference>
<reference evidence="8 9" key="1">
    <citation type="submission" date="2016-05" db="EMBL/GenBank/DDBJ databases">
        <title>Comparative analysis of secretome profiles of manganese(II)-oxidizing ascomycete fungi.</title>
        <authorList>
            <consortium name="DOE Joint Genome Institute"/>
            <person name="Zeiner C.A."/>
            <person name="Purvine S.O."/>
            <person name="Zink E.M."/>
            <person name="Wu S."/>
            <person name="Pasa-Tolic L."/>
            <person name="Chaput D.L."/>
            <person name="Haridas S."/>
            <person name="Grigoriev I.V."/>
            <person name="Santelli C.M."/>
            <person name="Hansel C.M."/>
        </authorList>
    </citation>
    <scope>NUCLEOTIDE SEQUENCE [LARGE SCALE GENOMIC DNA]</scope>
    <source>
        <strain evidence="8 9">AP3s5-JAC2a</strain>
    </source>
</reference>
<dbReference type="PANTHER" id="PTHR24305:SF166">
    <property type="entry name" value="CYTOCHROME P450 12A4, MITOCHONDRIAL-RELATED"/>
    <property type="match status" value="1"/>
</dbReference>
<comment type="similarity">
    <text evidence="2 6">Belongs to the cytochrome P450 family.</text>
</comment>
<protein>
    <submittedName>
        <fullName evidence="8">Cytochrome P450</fullName>
    </submittedName>
</protein>
<feature type="transmembrane region" description="Helical" evidence="7">
    <location>
        <begin position="6"/>
        <end position="23"/>
    </location>
</feature>
<dbReference type="PANTHER" id="PTHR24305">
    <property type="entry name" value="CYTOCHROME P450"/>
    <property type="match status" value="1"/>
</dbReference>
<feature type="binding site" description="axial binding residue" evidence="5">
    <location>
        <position position="497"/>
    </location>
    <ligand>
        <name>heme</name>
        <dbReference type="ChEBI" id="CHEBI:30413"/>
    </ligand>
    <ligandPart>
        <name>Fe</name>
        <dbReference type="ChEBI" id="CHEBI:18248"/>
    </ligandPart>
</feature>
<keyword evidence="7" id="KW-1133">Transmembrane helix</keyword>
<dbReference type="Gene3D" id="1.10.630.10">
    <property type="entry name" value="Cytochrome P450"/>
    <property type="match status" value="1"/>
</dbReference>
<dbReference type="InterPro" id="IPR050121">
    <property type="entry name" value="Cytochrome_P450_monoxygenase"/>
</dbReference>
<gene>
    <name evidence="8" type="ORF">CC84DRAFT_1131896</name>
</gene>